<gene>
    <name evidence="4" type="ORF">AVW16_13925</name>
</gene>
<dbReference type="SMART" id="SM00945">
    <property type="entry name" value="ProQ"/>
    <property type="match status" value="1"/>
</dbReference>
<accession>A0A163BCK1</accession>
<feature type="domain" description="ProQ/FinO" evidence="3">
    <location>
        <begin position="21"/>
        <end position="131"/>
    </location>
</feature>
<dbReference type="InterPro" id="IPR016103">
    <property type="entry name" value="ProQ/FinO"/>
</dbReference>
<dbReference type="SUPFAM" id="SSF48657">
    <property type="entry name" value="FinO-like"/>
    <property type="match status" value="1"/>
</dbReference>
<sequence length="140" mass="15260">MTQKPETALGAALKSAVQTLSKKKQTEMIADHLYSKYAVFKQFRPLAIGIHEVLIAELSQFDPALVTRVLTNHCKKPRYLKSLAKGGKRYDLKGRETAVISEEEKAEAQQRYDALADKPAAKPVPAATPAPATAEAPSAE</sequence>
<dbReference type="GO" id="GO:0003723">
    <property type="term" value="F:RNA binding"/>
    <property type="evidence" value="ECO:0007669"/>
    <property type="project" value="UniProtKB-KW"/>
</dbReference>
<feature type="region of interest" description="Disordered" evidence="2">
    <location>
        <begin position="110"/>
        <end position="140"/>
    </location>
</feature>
<keyword evidence="5" id="KW-1185">Reference proteome</keyword>
<dbReference type="STRING" id="1452487.AVW16_13925"/>
<evidence type="ECO:0000313" key="5">
    <source>
        <dbReference type="Proteomes" id="UP000076625"/>
    </source>
</evidence>
<dbReference type="Gene3D" id="1.10.1710.10">
    <property type="entry name" value="ProQ/FinO domain"/>
    <property type="match status" value="1"/>
</dbReference>
<dbReference type="OrthoDB" id="9180746at2"/>
<feature type="compositionally biased region" description="Low complexity" evidence="2">
    <location>
        <begin position="121"/>
        <end position="140"/>
    </location>
</feature>
<organism evidence="4 5">
    <name type="scientific">Crenobacter luteus</name>
    <dbReference type="NCBI Taxonomy" id="1452487"/>
    <lineage>
        <taxon>Bacteria</taxon>
        <taxon>Pseudomonadati</taxon>
        <taxon>Pseudomonadota</taxon>
        <taxon>Betaproteobacteria</taxon>
        <taxon>Neisseriales</taxon>
        <taxon>Neisseriaceae</taxon>
        <taxon>Crenobacter</taxon>
    </lineage>
</organism>
<proteinExistence type="predicted"/>
<evidence type="ECO:0000256" key="2">
    <source>
        <dbReference type="SAM" id="MobiDB-lite"/>
    </source>
</evidence>
<dbReference type="AlphaFoldDB" id="A0A163BCK1"/>
<comment type="caution">
    <text evidence="4">The sequence shown here is derived from an EMBL/GenBank/DDBJ whole genome shotgun (WGS) entry which is preliminary data.</text>
</comment>
<dbReference type="Pfam" id="PF04352">
    <property type="entry name" value="ProQ"/>
    <property type="match status" value="1"/>
</dbReference>
<dbReference type="EMBL" id="LQQU01000050">
    <property type="protein sequence ID" value="KZE26857.1"/>
    <property type="molecule type" value="Genomic_DNA"/>
</dbReference>
<evidence type="ECO:0000313" key="4">
    <source>
        <dbReference type="EMBL" id="KZE26857.1"/>
    </source>
</evidence>
<reference evidence="5" key="1">
    <citation type="submission" date="2016-01" db="EMBL/GenBank/DDBJ databases">
        <title>Draft genome of Chromobacterium sp. F49.</title>
        <authorList>
            <person name="Hong K.W."/>
        </authorList>
    </citation>
    <scope>NUCLEOTIDE SEQUENCE [LARGE SCALE GENOMIC DNA]</scope>
    <source>
        <strain evidence="5">CN10</strain>
    </source>
</reference>
<protein>
    <recommendedName>
        <fullName evidence="3">ProQ/FinO domain-containing protein</fullName>
    </recommendedName>
</protein>
<evidence type="ECO:0000259" key="3">
    <source>
        <dbReference type="SMART" id="SM00945"/>
    </source>
</evidence>
<name>A0A163BCK1_9NEIS</name>
<feature type="compositionally biased region" description="Basic and acidic residues" evidence="2">
    <location>
        <begin position="110"/>
        <end position="120"/>
    </location>
</feature>
<dbReference type="InterPro" id="IPR036442">
    <property type="entry name" value="ProQ/FinO_sf"/>
</dbReference>
<dbReference type="Proteomes" id="UP000076625">
    <property type="component" value="Unassembled WGS sequence"/>
</dbReference>
<evidence type="ECO:0000256" key="1">
    <source>
        <dbReference type="ARBA" id="ARBA00022884"/>
    </source>
</evidence>
<keyword evidence="1" id="KW-0694">RNA-binding</keyword>
<dbReference type="RefSeq" id="WP_066614204.1">
    <property type="nucleotide sequence ID" value="NZ_LQQU01000050.1"/>
</dbReference>